<sequence>MFNSILKAGWLADLTGWLLGALKALWDAFAEFMGDLFLVWLKHTLDMVVMVFSMLPEPTFLSGANLQSLFGSAGATIGWWITVLQIDKCMAVIASACVFYIIRRILTLGIW</sequence>
<dbReference type="AlphaFoldDB" id="A0A3E1KDJ8"/>
<reference evidence="1 2" key="1">
    <citation type="submission" date="2018-08" db="EMBL/GenBank/DDBJ databases">
        <title>Genome sequencing of X. nasturtii WHRI 8984.</title>
        <authorList>
            <person name="Studholme D.J."/>
            <person name="Mchugh J."/>
            <person name="Vicente J."/>
        </authorList>
    </citation>
    <scope>NUCLEOTIDE SEQUENCE [LARGE SCALE GENOMIC DNA]</scope>
    <source>
        <strain evidence="1 2">WHRI 8984</strain>
    </source>
</reference>
<organism evidence="1 2">
    <name type="scientific">Xanthomonas nasturtii</name>
    <dbReference type="NCBI Taxonomy" id="1843581"/>
    <lineage>
        <taxon>Bacteria</taxon>
        <taxon>Pseudomonadati</taxon>
        <taxon>Pseudomonadota</taxon>
        <taxon>Gammaproteobacteria</taxon>
        <taxon>Lysobacterales</taxon>
        <taxon>Lysobacteraceae</taxon>
        <taxon>Xanthomonas</taxon>
    </lineage>
</organism>
<keyword evidence="1" id="KW-0946">Virion</keyword>
<dbReference type="OrthoDB" id="5999847at2"/>
<keyword evidence="1" id="KW-0167">Capsid protein</keyword>
<dbReference type="EMBL" id="QUZM01000094">
    <property type="protein sequence ID" value="RFF36671.1"/>
    <property type="molecule type" value="Genomic_DNA"/>
</dbReference>
<proteinExistence type="predicted"/>
<evidence type="ECO:0000313" key="2">
    <source>
        <dbReference type="Proteomes" id="UP000259570"/>
    </source>
</evidence>
<name>A0A3E1KDJ8_9XANT</name>
<evidence type="ECO:0000313" key="1">
    <source>
        <dbReference type="EMBL" id="RFF36671.1"/>
    </source>
</evidence>
<accession>A0A3E1KDJ8</accession>
<dbReference type="Proteomes" id="UP000259570">
    <property type="component" value="Unassembled WGS sequence"/>
</dbReference>
<dbReference type="GeneID" id="97211665"/>
<comment type="caution">
    <text evidence="1">The sequence shown here is derived from an EMBL/GenBank/DDBJ whole genome shotgun (WGS) entry which is preliminary data.</text>
</comment>
<gene>
    <name evidence="1" type="ORF">DZD52_21035</name>
</gene>
<dbReference type="RefSeq" id="WP_116906998.1">
    <property type="nucleotide sequence ID" value="NZ_CP142084.2"/>
</dbReference>
<protein>
    <submittedName>
        <fullName evidence="1">Phage coat protein</fullName>
    </submittedName>
</protein>